<organism evidence="2 3">
    <name type="scientific">Hesseltinella vesiculosa</name>
    <dbReference type="NCBI Taxonomy" id="101127"/>
    <lineage>
        <taxon>Eukaryota</taxon>
        <taxon>Fungi</taxon>
        <taxon>Fungi incertae sedis</taxon>
        <taxon>Mucoromycota</taxon>
        <taxon>Mucoromycotina</taxon>
        <taxon>Mucoromycetes</taxon>
        <taxon>Mucorales</taxon>
        <taxon>Cunninghamellaceae</taxon>
        <taxon>Hesseltinella</taxon>
    </lineage>
</organism>
<dbReference type="Proteomes" id="UP000242146">
    <property type="component" value="Unassembled WGS sequence"/>
</dbReference>
<reference evidence="2 3" key="1">
    <citation type="submission" date="2016-07" db="EMBL/GenBank/DDBJ databases">
        <title>Pervasive Adenine N6-methylation of Active Genes in Fungi.</title>
        <authorList>
            <consortium name="DOE Joint Genome Institute"/>
            <person name="Mondo S.J."/>
            <person name="Dannebaum R.O."/>
            <person name="Kuo R.C."/>
            <person name="Labutti K."/>
            <person name="Haridas S."/>
            <person name="Kuo A."/>
            <person name="Salamov A."/>
            <person name="Ahrendt S.R."/>
            <person name="Lipzen A."/>
            <person name="Sullivan W."/>
            <person name="Andreopoulos W.B."/>
            <person name="Clum A."/>
            <person name="Lindquist E."/>
            <person name="Daum C."/>
            <person name="Ramamoorthy G.K."/>
            <person name="Gryganskyi A."/>
            <person name="Culley D."/>
            <person name="Magnuson J.K."/>
            <person name="James T.Y."/>
            <person name="O'Malley M.A."/>
            <person name="Stajich J.E."/>
            <person name="Spatafora J.W."/>
            <person name="Visel A."/>
            <person name="Grigoriev I.V."/>
        </authorList>
    </citation>
    <scope>NUCLEOTIDE SEQUENCE [LARGE SCALE GENOMIC DNA]</scope>
    <source>
        <strain evidence="2 3">NRRL 3301</strain>
    </source>
</reference>
<dbReference type="InterPro" id="IPR036691">
    <property type="entry name" value="Endo/exonu/phosph_ase_sf"/>
</dbReference>
<dbReference type="GO" id="GO:0003677">
    <property type="term" value="F:DNA binding"/>
    <property type="evidence" value="ECO:0007669"/>
    <property type="project" value="InterPro"/>
</dbReference>
<name>A0A1X2G2F1_9FUNG</name>
<dbReference type="Gene3D" id="3.60.10.10">
    <property type="entry name" value="Endonuclease/exonuclease/phosphatase"/>
    <property type="match status" value="1"/>
</dbReference>
<gene>
    <name evidence="2" type="ORF">DM01DRAFT_1379004</name>
</gene>
<comment type="caution">
    <text evidence="2">The sequence shown here is derived from an EMBL/GenBank/DDBJ whole genome shotgun (WGS) entry which is preliminary data.</text>
</comment>
<keyword evidence="3" id="KW-1185">Reference proteome</keyword>
<evidence type="ECO:0008006" key="4">
    <source>
        <dbReference type="Google" id="ProtNLM"/>
    </source>
</evidence>
<feature type="region of interest" description="Disordered" evidence="1">
    <location>
        <begin position="1"/>
        <end position="72"/>
    </location>
</feature>
<dbReference type="GO" id="GO:0006281">
    <property type="term" value="P:DNA repair"/>
    <property type="evidence" value="ECO:0007669"/>
    <property type="project" value="InterPro"/>
</dbReference>
<proteinExistence type="predicted"/>
<evidence type="ECO:0000313" key="2">
    <source>
        <dbReference type="EMBL" id="ORX42724.1"/>
    </source>
</evidence>
<dbReference type="GO" id="GO:0004519">
    <property type="term" value="F:endonuclease activity"/>
    <property type="evidence" value="ECO:0007669"/>
    <property type="project" value="InterPro"/>
</dbReference>
<dbReference type="InterPro" id="IPR020847">
    <property type="entry name" value="AP_endonuclease_F1_BS"/>
</dbReference>
<evidence type="ECO:0000313" key="3">
    <source>
        <dbReference type="Proteomes" id="UP000242146"/>
    </source>
</evidence>
<dbReference type="EMBL" id="MCGT01000063">
    <property type="protein sequence ID" value="ORX42724.1"/>
    <property type="molecule type" value="Genomic_DNA"/>
</dbReference>
<dbReference type="AlphaFoldDB" id="A0A1X2G2F1"/>
<protein>
    <recommendedName>
        <fullName evidence="4">Endonuclease/exonuclease/phosphatase domain-containing protein</fullName>
    </recommendedName>
</protein>
<dbReference type="PROSITE" id="PS00726">
    <property type="entry name" value="AP_NUCLEASE_F1_1"/>
    <property type="match status" value="1"/>
</dbReference>
<accession>A0A1X2G2F1</accession>
<sequence>MEEDYLENTWTEDVHHEVDTQEDTELETVGLTDPGIPVATPKPSSIITRNATKKMPNEDASSASSKRKSTLRDTRGLLKLTSASDTSTTAKQVSTFIHSQELAADIVCLQEIKLASANNHLKTTSTVHFFTKHVGIIILNKHLEVKDTFVSLDQRTMFIKVYHRQTQQSLTVVNVYGPATASRDENWQEVQTDVSKAIWAPHQADDELLAEVAWDMLILWR</sequence>
<dbReference type="SUPFAM" id="SSF56219">
    <property type="entry name" value="DNase I-like"/>
    <property type="match status" value="1"/>
</dbReference>
<evidence type="ECO:0000256" key="1">
    <source>
        <dbReference type="SAM" id="MobiDB-lite"/>
    </source>
</evidence>